<accession>A0ABT8L4V6</accession>
<proteinExistence type="predicted"/>
<evidence type="ECO:0000313" key="2">
    <source>
        <dbReference type="Proteomes" id="UP001172083"/>
    </source>
</evidence>
<keyword evidence="2" id="KW-1185">Reference proteome</keyword>
<protein>
    <submittedName>
        <fullName evidence="1">Uncharacterized protein</fullName>
    </submittedName>
</protein>
<dbReference type="EMBL" id="JAUJEB010000001">
    <property type="protein sequence ID" value="MDN5212785.1"/>
    <property type="molecule type" value="Genomic_DNA"/>
</dbReference>
<comment type="caution">
    <text evidence="1">The sequence shown here is derived from an EMBL/GenBank/DDBJ whole genome shotgun (WGS) entry which is preliminary data.</text>
</comment>
<evidence type="ECO:0000313" key="1">
    <source>
        <dbReference type="EMBL" id="MDN5212785.1"/>
    </source>
</evidence>
<sequence length="113" mass="13109">MRRSIELGMSSRDVETGPDYDLIRQFANELSTRGIHHERANWIDNPTVILKKRELSSYTYTTIMLYAYENGSIKVVVISGHDSQPLGELYLRVSSPLNIMWDLQELGLFDFRK</sequence>
<reference evidence="1" key="1">
    <citation type="submission" date="2023-06" db="EMBL/GenBank/DDBJ databases">
        <title>Genomic of Agaribacillus aureum.</title>
        <authorList>
            <person name="Wang G."/>
        </authorList>
    </citation>
    <scope>NUCLEOTIDE SEQUENCE</scope>
    <source>
        <strain evidence="1">BMA12</strain>
    </source>
</reference>
<dbReference type="RefSeq" id="WP_346758102.1">
    <property type="nucleotide sequence ID" value="NZ_JAUJEB010000001.1"/>
</dbReference>
<dbReference type="Proteomes" id="UP001172083">
    <property type="component" value="Unassembled WGS sequence"/>
</dbReference>
<organism evidence="1 2">
    <name type="scientific">Agaribacillus aureus</name>
    <dbReference type="NCBI Taxonomy" id="3051825"/>
    <lineage>
        <taxon>Bacteria</taxon>
        <taxon>Pseudomonadati</taxon>
        <taxon>Bacteroidota</taxon>
        <taxon>Cytophagia</taxon>
        <taxon>Cytophagales</taxon>
        <taxon>Splendidivirgaceae</taxon>
        <taxon>Agaribacillus</taxon>
    </lineage>
</organism>
<name>A0ABT8L4V6_9BACT</name>
<gene>
    <name evidence="1" type="ORF">QQ020_12040</name>
</gene>